<comment type="caution">
    <text evidence="2">The sequence shown here is derived from an EMBL/GenBank/DDBJ whole genome shotgun (WGS) entry which is preliminary data.</text>
</comment>
<reference evidence="2 3" key="1">
    <citation type="submission" date="2019-08" db="EMBL/GenBank/DDBJ databases">
        <title>100 year-old enigma solved: identification of Planctomyces bekefii, the type genus and species of the phylum Planctomycetes.</title>
        <authorList>
            <person name="Svetlana D.N."/>
            <person name="Overmann J."/>
        </authorList>
    </citation>
    <scope>NUCLEOTIDE SEQUENCE [LARGE SCALE GENOMIC DNA]</scope>
    <source>
        <strain evidence="2">Phe10_nw2017</strain>
    </source>
</reference>
<organism evidence="2 3">
    <name type="scientific">Planctomyces bekefii</name>
    <dbReference type="NCBI Taxonomy" id="1653850"/>
    <lineage>
        <taxon>Bacteria</taxon>
        <taxon>Pseudomonadati</taxon>
        <taxon>Planctomycetota</taxon>
        <taxon>Planctomycetia</taxon>
        <taxon>Planctomycetales</taxon>
        <taxon>Planctomycetaceae</taxon>
        <taxon>Planctomyces</taxon>
    </lineage>
</organism>
<accession>A0A5C6MDE7</accession>
<keyword evidence="1" id="KW-0175">Coiled coil</keyword>
<evidence type="ECO:0000313" key="3">
    <source>
        <dbReference type="Proteomes" id="UP000321083"/>
    </source>
</evidence>
<name>A0A5C6MDE7_9PLAN</name>
<evidence type="ECO:0000256" key="1">
    <source>
        <dbReference type="SAM" id="Coils"/>
    </source>
</evidence>
<proteinExistence type="predicted"/>
<dbReference type="Proteomes" id="UP000321083">
    <property type="component" value="Unassembled WGS sequence"/>
</dbReference>
<gene>
    <name evidence="2" type="ORF">E3A20_02420</name>
</gene>
<evidence type="ECO:0000313" key="2">
    <source>
        <dbReference type="EMBL" id="TWW12264.1"/>
    </source>
</evidence>
<reference evidence="2 3" key="2">
    <citation type="submission" date="2019-08" db="EMBL/GenBank/DDBJ databases">
        <authorList>
            <person name="Henke P."/>
        </authorList>
    </citation>
    <scope>NUCLEOTIDE SEQUENCE [LARGE SCALE GENOMIC DNA]</scope>
    <source>
        <strain evidence="2">Phe10_nw2017</strain>
    </source>
</reference>
<dbReference type="AlphaFoldDB" id="A0A5C6MDE7"/>
<dbReference type="EMBL" id="SRHE01000024">
    <property type="protein sequence ID" value="TWW12264.1"/>
    <property type="molecule type" value="Genomic_DNA"/>
</dbReference>
<evidence type="ECO:0008006" key="4">
    <source>
        <dbReference type="Google" id="ProtNLM"/>
    </source>
</evidence>
<protein>
    <recommendedName>
        <fullName evidence="4">Methyltransferase FkbM domain-containing protein</fullName>
    </recommendedName>
</protein>
<keyword evidence="3" id="KW-1185">Reference proteome</keyword>
<sequence length="326" mass="37067">MAGQMFHTDVGRRVYDNMALLFPRSCPYRMMRIGGNTDGAYLIPDDLSGVAACFSPGVANFKWFEDELANLGIRCHMADFSSDADRLATPLMSGMQTFLKKWISPDPAENSISIDDWVNQLEPGEDDLLLQMDIEGAEYPNLLSVSEAVLRRFRILVLELHDIQVCHAAGEFLSRIAPVIQRISMFFQTVHVHVNNVGGSERIDGTGLEVPRIIEVTLLRKDRFPSAGHADWRQPVIPHPLDLDVNCPHIAPLCLSEEWCLSEESRQDWKQSAADVYGRKAGLTLFEVQERIKHLELENVSLRRRLDELSLLSRMLRFGKKMRQMF</sequence>
<feature type="coiled-coil region" evidence="1">
    <location>
        <begin position="285"/>
        <end position="312"/>
    </location>
</feature>